<proteinExistence type="predicted"/>
<keyword evidence="2" id="KW-1185">Reference proteome</keyword>
<evidence type="ECO:0000313" key="1">
    <source>
        <dbReference type="EMBL" id="OCA89038.1"/>
    </source>
</evidence>
<dbReference type="AlphaFoldDB" id="A0A1B9AZ68"/>
<protein>
    <submittedName>
        <fullName evidence="1">Spore gernimation protein GerPD</fullName>
    </submittedName>
</protein>
<sequence length="58" mass="6080">MNFTVVNKNICVDNLAIEAVASSSIVLVGDTDAITLSSMFDTPPESFIVGPLVPLSPE</sequence>
<reference evidence="2" key="1">
    <citation type="submission" date="2016-05" db="EMBL/GenBank/DDBJ databases">
        <authorList>
            <person name="Liu B."/>
            <person name="Wang J."/>
            <person name="Zhu Y."/>
            <person name="Liu G."/>
            <person name="Chen Q."/>
            <person name="Chen Z."/>
            <person name="Lan J."/>
            <person name="Che J."/>
            <person name="Ge C."/>
            <person name="Shi H."/>
            <person name="Pan Z."/>
            <person name="Liu X."/>
        </authorList>
    </citation>
    <scope>NUCLEOTIDE SEQUENCE [LARGE SCALE GENOMIC DNA]</scope>
    <source>
        <strain evidence="2">FJAT-27215</strain>
    </source>
</reference>
<comment type="caution">
    <text evidence="1">The sequence shown here is derived from an EMBL/GenBank/DDBJ whole genome shotgun (WGS) entry which is preliminary data.</text>
</comment>
<accession>A0A1B9AZ68</accession>
<dbReference type="EMBL" id="MAYT01000012">
    <property type="protein sequence ID" value="OCA89038.1"/>
    <property type="molecule type" value="Genomic_DNA"/>
</dbReference>
<organism evidence="1 2">
    <name type="scientific">Pseudobacillus wudalianchiensis</name>
    <dbReference type="NCBI Taxonomy" id="1743143"/>
    <lineage>
        <taxon>Bacteria</taxon>
        <taxon>Bacillati</taxon>
        <taxon>Bacillota</taxon>
        <taxon>Bacilli</taxon>
        <taxon>Bacillales</taxon>
        <taxon>Bacillaceae</taxon>
        <taxon>Pseudobacillus</taxon>
    </lineage>
</organism>
<dbReference type="RefSeq" id="WP_065410350.1">
    <property type="nucleotide sequence ID" value="NZ_MAYT01000012.1"/>
</dbReference>
<gene>
    <name evidence="1" type="ORF">A8F95_06400</name>
</gene>
<evidence type="ECO:0000313" key="2">
    <source>
        <dbReference type="Proteomes" id="UP000092578"/>
    </source>
</evidence>
<name>A0A1B9AZ68_9BACI</name>
<dbReference type="Proteomes" id="UP000092578">
    <property type="component" value="Unassembled WGS sequence"/>
</dbReference>